<dbReference type="Proteomes" id="UP001054945">
    <property type="component" value="Unassembled WGS sequence"/>
</dbReference>
<dbReference type="EMBL" id="BPLR01018421">
    <property type="protein sequence ID" value="GIY99433.1"/>
    <property type="molecule type" value="Genomic_DNA"/>
</dbReference>
<comment type="caution">
    <text evidence="1">The sequence shown here is derived from an EMBL/GenBank/DDBJ whole genome shotgun (WGS) entry which is preliminary data.</text>
</comment>
<accession>A0AAV4XY07</accession>
<reference evidence="1 2" key="1">
    <citation type="submission" date="2021-06" db="EMBL/GenBank/DDBJ databases">
        <title>Caerostris extrusa draft genome.</title>
        <authorList>
            <person name="Kono N."/>
            <person name="Arakawa K."/>
        </authorList>
    </citation>
    <scope>NUCLEOTIDE SEQUENCE [LARGE SCALE GENOMIC DNA]</scope>
</reference>
<sequence>MLVGITLHPAAITLHPFLANFSRKLLKISGEMHLFHLLSKPALGFASLGDRPKESPRDFQTLAASAFIKIARGF</sequence>
<protein>
    <submittedName>
        <fullName evidence="1">Uncharacterized protein</fullName>
    </submittedName>
</protein>
<organism evidence="1 2">
    <name type="scientific">Caerostris extrusa</name>
    <name type="common">Bark spider</name>
    <name type="synonym">Caerostris bankana</name>
    <dbReference type="NCBI Taxonomy" id="172846"/>
    <lineage>
        <taxon>Eukaryota</taxon>
        <taxon>Metazoa</taxon>
        <taxon>Ecdysozoa</taxon>
        <taxon>Arthropoda</taxon>
        <taxon>Chelicerata</taxon>
        <taxon>Arachnida</taxon>
        <taxon>Araneae</taxon>
        <taxon>Araneomorphae</taxon>
        <taxon>Entelegynae</taxon>
        <taxon>Araneoidea</taxon>
        <taxon>Araneidae</taxon>
        <taxon>Caerostris</taxon>
    </lineage>
</organism>
<proteinExistence type="predicted"/>
<name>A0AAV4XY07_CAEEX</name>
<dbReference type="AlphaFoldDB" id="A0AAV4XY07"/>
<gene>
    <name evidence="1" type="ORF">CEXT_334021</name>
</gene>
<evidence type="ECO:0000313" key="2">
    <source>
        <dbReference type="Proteomes" id="UP001054945"/>
    </source>
</evidence>
<keyword evidence="2" id="KW-1185">Reference proteome</keyword>
<evidence type="ECO:0000313" key="1">
    <source>
        <dbReference type="EMBL" id="GIY99433.1"/>
    </source>
</evidence>